<dbReference type="PANTHER" id="PTHR33021">
    <property type="entry name" value="BLUE COPPER PROTEIN"/>
    <property type="match status" value="1"/>
</dbReference>
<dbReference type="PROSITE" id="PS51485">
    <property type="entry name" value="PHYTOCYANIN"/>
    <property type="match status" value="1"/>
</dbReference>
<evidence type="ECO:0000313" key="6">
    <source>
        <dbReference type="EMBL" id="KAG0454092.1"/>
    </source>
</evidence>
<dbReference type="InterPro" id="IPR003245">
    <property type="entry name" value="Phytocyanin_dom"/>
</dbReference>
<reference evidence="6 7" key="1">
    <citation type="journal article" date="2020" name="Nat. Food">
        <title>A phased Vanilla planifolia genome enables genetic improvement of flavour and production.</title>
        <authorList>
            <person name="Hasing T."/>
            <person name="Tang H."/>
            <person name="Brym M."/>
            <person name="Khazi F."/>
            <person name="Huang T."/>
            <person name="Chambers A.H."/>
        </authorList>
    </citation>
    <scope>NUCLEOTIDE SEQUENCE [LARGE SCALE GENOMIC DNA]</scope>
    <source>
        <tissue evidence="6">Leaf</tissue>
    </source>
</reference>
<feature type="domain" description="Phytocyanin" evidence="5">
    <location>
        <begin position="22"/>
        <end position="120"/>
    </location>
</feature>
<keyword evidence="2" id="KW-0325">Glycoprotein</keyword>
<feature type="compositionally biased region" description="Polar residues" evidence="3">
    <location>
        <begin position="139"/>
        <end position="151"/>
    </location>
</feature>
<keyword evidence="4" id="KW-0732">Signal</keyword>
<dbReference type="FunFam" id="2.60.40.420:FF:000003">
    <property type="entry name" value="Blue copper"/>
    <property type="match status" value="1"/>
</dbReference>
<dbReference type="Proteomes" id="UP000639772">
    <property type="component" value="Unassembled WGS sequence"/>
</dbReference>
<feature type="region of interest" description="Disordered" evidence="3">
    <location>
        <begin position="121"/>
        <end position="151"/>
    </location>
</feature>
<dbReference type="SUPFAM" id="SSF49503">
    <property type="entry name" value="Cupredoxins"/>
    <property type="match status" value="1"/>
</dbReference>
<feature type="chain" id="PRO_5032748609" description="Phytocyanin domain-containing protein" evidence="4">
    <location>
        <begin position="22"/>
        <end position="185"/>
    </location>
</feature>
<dbReference type="PROSITE" id="PS51257">
    <property type="entry name" value="PROKAR_LIPOPROTEIN"/>
    <property type="match status" value="1"/>
</dbReference>
<dbReference type="PANTHER" id="PTHR33021:SF339">
    <property type="entry name" value="OS07G0570600 PROTEIN"/>
    <property type="match status" value="1"/>
</dbReference>
<dbReference type="GO" id="GO:0046872">
    <property type="term" value="F:metal ion binding"/>
    <property type="evidence" value="ECO:0007669"/>
    <property type="project" value="UniProtKB-KW"/>
</dbReference>
<dbReference type="Pfam" id="PF02298">
    <property type="entry name" value="Cu_bind_like"/>
    <property type="match status" value="1"/>
</dbReference>
<name>A0A835PPZ9_VANPL</name>
<dbReference type="OrthoDB" id="581242at2759"/>
<dbReference type="AlphaFoldDB" id="A0A835PPZ9"/>
<evidence type="ECO:0000256" key="2">
    <source>
        <dbReference type="ARBA" id="ARBA00023180"/>
    </source>
</evidence>
<dbReference type="Gene3D" id="2.60.40.420">
    <property type="entry name" value="Cupredoxins - blue copper proteins"/>
    <property type="match status" value="1"/>
</dbReference>
<evidence type="ECO:0000313" key="7">
    <source>
        <dbReference type="Proteomes" id="UP000639772"/>
    </source>
</evidence>
<dbReference type="EMBL" id="JADCNM010000014">
    <property type="protein sequence ID" value="KAG0454092.1"/>
    <property type="molecule type" value="Genomic_DNA"/>
</dbReference>
<evidence type="ECO:0000256" key="4">
    <source>
        <dbReference type="SAM" id="SignalP"/>
    </source>
</evidence>
<dbReference type="InterPro" id="IPR008972">
    <property type="entry name" value="Cupredoxin"/>
</dbReference>
<accession>A0A835PPZ9</accession>
<protein>
    <recommendedName>
        <fullName evidence="5">Phytocyanin domain-containing protein</fullName>
    </recommendedName>
</protein>
<organism evidence="6 7">
    <name type="scientific">Vanilla planifolia</name>
    <name type="common">Vanilla</name>
    <dbReference type="NCBI Taxonomy" id="51239"/>
    <lineage>
        <taxon>Eukaryota</taxon>
        <taxon>Viridiplantae</taxon>
        <taxon>Streptophyta</taxon>
        <taxon>Embryophyta</taxon>
        <taxon>Tracheophyta</taxon>
        <taxon>Spermatophyta</taxon>
        <taxon>Magnoliopsida</taxon>
        <taxon>Liliopsida</taxon>
        <taxon>Asparagales</taxon>
        <taxon>Orchidaceae</taxon>
        <taxon>Vanilloideae</taxon>
        <taxon>Vanilleae</taxon>
        <taxon>Vanilla</taxon>
    </lineage>
</organism>
<dbReference type="CDD" id="cd04216">
    <property type="entry name" value="Phytocyanin"/>
    <property type="match status" value="1"/>
</dbReference>
<sequence length="185" mass="19806">MAKALQISGLVALCLLAACEATVYVVGDTAGWDISTDLASWPGGKIFKLGDVLLFLYSQIHTINQVEKNGYDNCNATNALLSRSDGNTSVPLTTTGENYFICGTLSHCLGGMKLHIHVTNNPTPPPAATKLPPEMAPTSPLTQTPGSSNNNELPTLVNGLAFGRTSDHLFMAFCWSIAGFFWLRM</sequence>
<proteinExistence type="predicted"/>
<gene>
    <name evidence="6" type="ORF">HPP92_025396</name>
</gene>
<dbReference type="GO" id="GO:0009055">
    <property type="term" value="F:electron transfer activity"/>
    <property type="evidence" value="ECO:0007669"/>
    <property type="project" value="InterPro"/>
</dbReference>
<keyword evidence="1" id="KW-0479">Metal-binding</keyword>
<evidence type="ECO:0000256" key="1">
    <source>
        <dbReference type="ARBA" id="ARBA00022723"/>
    </source>
</evidence>
<dbReference type="GO" id="GO:0005886">
    <property type="term" value="C:plasma membrane"/>
    <property type="evidence" value="ECO:0007669"/>
    <property type="project" value="TreeGrafter"/>
</dbReference>
<evidence type="ECO:0000256" key="3">
    <source>
        <dbReference type="SAM" id="MobiDB-lite"/>
    </source>
</evidence>
<comment type="caution">
    <text evidence="6">The sequence shown here is derived from an EMBL/GenBank/DDBJ whole genome shotgun (WGS) entry which is preliminary data.</text>
</comment>
<dbReference type="InterPro" id="IPR039391">
    <property type="entry name" value="Phytocyanin-like"/>
</dbReference>
<feature type="signal peptide" evidence="4">
    <location>
        <begin position="1"/>
        <end position="21"/>
    </location>
</feature>
<evidence type="ECO:0000259" key="5">
    <source>
        <dbReference type="PROSITE" id="PS51485"/>
    </source>
</evidence>